<accession>A0A832SHQ4</accession>
<name>A0A832SHQ4_9CREN</name>
<reference evidence="1" key="1">
    <citation type="journal article" date="2020" name="bioRxiv">
        <title>A rank-normalized archaeal taxonomy based on genome phylogeny resolves widespread incomplete and uneven classifications.</title>
        <authorList>
            <person name="Rinke C."/>
            <person name="Chuvochina M."/>
            <person name="Mussig A.J."/>
            <person name="Chaumeil P.-A."/>
            <person name="Waite D.W."/>
            <person name="Whitman W.B."/>
            <person name="Parks D.H."/>
            <person name="Hugenholtz P."/>
        </authorList>
    </citation>
    <scope>NUCLEOTIDE SEQUENCE</scope>
    <source>
        <strain evidence="1">UBA8839</strain>
    </source>
</reference>
<dbReference type="AlphaFoldDB" id="A0A832SHQ4"/>
<dbReference type="Proteomes" id="UP000651120">
    <property type="component" value="Unassembled WGS sequence"/>
</dbReference>
<gene>
    <name evidence="1" type="ORF">HA333_05525</name>
</gene>
<dbReference type="RefSeq" id="WP_277025674.1">
    <property type="nucleotide sequence ID" value="NZ_DUJP01000024.1"/>
</dbReference>
<organism evidence="1 2">
    <name type="scientific">Pyrobaculum aerophilum</name>
    <dbReference type="NCBI Taxonomy" id="13773"/>
    <lineage>
        <taxon>Archaea</taxon>
        <taxon>Thermoproteota</taxon>
        <taxon>Thermoprotei</taxon>
        <taxon>Thermoproteales</taxon>
        <taxon>Thermoproteaceae</taxon>
        <taxon>Pyrobaculum</taxon>
    </lineage>
</organism>
<evidence type="ECO:0000313" key="2">
    <source>
        <dbReference type="Proteomes" id="UP000651120"/>
    </source>
</evidence>
<dbReference type="EMBL" id="DUJP01000024">
    <property type="protein sequence ID" value="HII46908.1"/>
    <property type="molecule type" value="Genomic_DNA"/>
</dbReference>
<comment type="caution">
    <text evidence="1">The sequence shown here is derived from an EMBL/GenBank/DDBJ whole genome shotgun (WGS) entry which is preliminary data.</text>
</comment>
<evidence type="ECO:0000313" key="1">
    <source>
        <dbReference type="EMBL" id="HII46908.1"/>
    </source>
</evidence>
<sequence length="109" mass="11834">MDRLQHRCVLLSLLLALIITANSAAKATSITGNVNNMYSKKPTNQFKNPELERLRRRGAAICKAYVASLMGLDLASQMRSLTLSKSAARDIVTNAIPTAAGPMARYAEL</sequence>
<protein>
    <submittedName>
        <fullName evidence="1">Uncharacterized protein</fullName>
    </submittedName>
</protein>
<proteinExistence type="predicted"/>